<comment type="caution">
    <text evidence="1">The sequence shown here is derived from an EMBL/GenBank/DDBJ whole genome shotgun (WGS) entry which is preliminary data.</text>
</comment>
<organism evidence="1 2">
    <name type="scientific">Sinomicrobium weinanense</name>
    <dbReference type="NCBI Taxonomy" id="2842200"/>
    <lineage>
        <taxon>Bacteria</taxon>
        <taxon>Pseudomonadati</taxon>
        <taxon>Bacteroidota</taxon>
        <taxon>Flavobacteriia</taxon>
        <taxon>Flavobacteriales</taxon>
        <taxon>Flavobacteriaceae</taxon>
        <taxon>Sinomicrobium</taxon>
    </lineage>
</organism>
<protein>
    <submittedName>
        <fullName evidence="1">PmoA family protein</fullName>
    </submittedName>
</protein>
<reference evidence="1 2" key="1">
    <citation type="submission" date="2020-09" db="EMBL/GenBank/DDBJ databases">
        <title>Sinomicrobium weinanense sp. nov., a halophilic bacteria isolated from saline-alkali soil.</title>
        <authorList>
            <person name="Wu P."/>
            <person name="Ren H."/>
            <person name="Mei Y."/>
            <person name="Liang Y."/>
            <person name="Chen Z."/>
        </authorList>
    </citation>
    <scope>NUCLEOTIDE SEQUENCE [LARGE SCALE GENOMIC DNA]</scope>
    <source>
        <strain evidence="1 2">FJxs</strain>
    </source>
</reference>
<evidence type="ECO:0000313" key="2">
    <source>
        <dbReference type="Proteomes" id="UP000653730"/>
    </source>
</evidence>
<dbReference type="EMBL" id="JACVDC010000002">
    <property type="protein sequence ID" value="MBC9794678.1"/>
    <property type="molecule type" value="Genomic_DNA"/>
</dbReference>
<name>A0A926Q0B8_9FLAO</name>
<dbReference type="Proteomes" id="UP000653730">
    <property type="component" value="Unassembled WGS sequence"/>
</dbReference>
<dbReference type="PROSITE" id="PS51257">
    <property type="entry name" value="PROKAR_LIPOPROTEIN"/>
    <property type="match status" value="1"/>
</dbReference>
<dbReference type="AlphaFoldDB" id="A0A926Q0B8"/>
<gene>
    <name evidence="1" type="ORF">IBL28_01760</name>
</gene>
<dbReference type="RefSeq" id="WP_187963835.1">
    <property type="nucleotide sequence ID" value="NZ_JACVDC010000002.1"/>
</dbReference>
<proteinExistence type="predicted"/>
<evidence type="ECO:0000313" key="1">
    <source>
        <dbReference type="EMBL" id="MBC9794678.1"/>
    </source>
</evidence>
<sequence>MTSQKNVTSLIIALLACIPIFAQDLRFEEKNGTLTLYEDHLPRFSYQKETRSESGQYPRANYIHPLYGMNGENLTEDFPEDHPHHRGIFWTWHQLFAKGKRVADPWLCEGIRWKVDSALTEIRDNSATLKTVVYWLTGEGPDEAVIKEEGLISYVRREDHYEIDFDITLTALVDGVQLGGSEDEKGYGGFSARIKTPDVFTFFSEKGKVIPENTPVKAGGWIEIIPDHDPDQKEQTGIVLMCHPAKLPSFRGWILRKHQSMQNAAFPGREPIAIPKEKPLRFRNRLVVHQGTLDKDDIKQIYRDFVRSR</sequence>
<accession>A0A926Q0B8</accession>
<keyword evidence="2" id="KW-1185">Reference proteome</keyword>
<dbReference type="Pfam" id="PF14100">
    <property type="entry name" value="DUF6807"/>
    <property type="match status" value="1"/>
</dbReference>
<dbReference type="InterPro" id="IPR029475">
    <property type="entry name" value="DUF6807"/>
</dbReference>